<gene>
    <name evidence="2" type="ORF">BDV96DRAFT_642011</name>
</gene>
<evidence type="ECO:0000313" key="2">
    <source>
        <dbReference type="EMBL" id="KAF2120162.1"/>
    </source>
</evidence>
<proteinExistence type="predicted"/>
<evidence type="ECO:0000256" key="1">
    <source>
        <dbReference type="SAM" id="SignalP"/>
    </source>
</evidence>
<organism evidence="2 3">
    <name type="scientific">Lophiotrema nucula</name>
    <dbReference type="NCBI Taxonomy" id="690887"/>
    <lineage>
        <taxon>Eukaryota</taxon>
        <taxon>Fungi</taxon>
        <taxon>Dikarya</taxon>
        <taxon>Ascomycota</taxon>
        <taxon>Pezizomycotina</taxon>
        <taxon>Dothideomycetes</taxon>
        <taxon>Pleosporomycetidae</taxon>
        <taxon>Pleosporales</taxon>
        <taxon>Lophiotremataceae</taxon>
        <taxon>Lophiotrema</taxon>
    </lineage>
</organism>
<keyword evidence="3" id="KW-1185">Reference proteome</keyword>
<protein>
    <submittedName>
        <fullName evidence="2">Uncharacterized protein</fullName>
    </submittedName>
</protein>
<dbReference type="EMBL" id="ML977314">
    <property type="protein sequence ID" value="KAF2120162.1"/>
    <property type="molecule type" value="Genomic_DNA"/>
</dbReference>
<keyword evidence="1" id="KW-0732">Signal</keyword>
<feature type="signal peptide" evidence="1">
    <location>
        <begin position="1"/>
        <end position="23"/>
    </location>
</feature>
<dbReference type="AlphaFoldDB" id="A0A6A5ZKP3"/>
<accession>A0A6A5ZKP3</accession>
<sequence length="329" mass="35656">MASISTAYLALTVLALLSSQTAADYIPHLSLRANNTTANSTQCRTNDTYTYSHVNATSTFAVPGFQPPGFTPRNWTITTGLRDNRNATGNSSSDHLIMWIDSTDASEDLFSEDLPYFGCMIQMIPRKLKKSKGDIQTKDVNGVDVGQNGCQGIFSDKCYNAVLDFAQRSAQSASGFDKPSGRVSSVCATMLEFIEDSCDKNDGWDYAGTTPNLFGNGTSDCSTPGVAEGSIVRSDFPFTQADDRSNYDNYTTYEKYATTAMPFMLVAFLKNTTENAKSDPWGDARLLCPMPNQIAPGSREVKSSGVRLGSPWVASHLAVFVSCLLALLS</sequence>
<dbReference type="OrthoDB" id="3494145at2759"/>
<feature type="chain" id="PRO_5025497368" evidence="1">
    <location>
        <begin position="24"/>
        <end position="329"/>
    </location>
</feature>
<dbReference type="Proteomes" id="UP000799770">
    <property type="component" value="Unassembled WGS sequence"/>
</dbReference>
<reference evidence="2" key="1">
    <citation type="journal article" date="2020" name="Stud. Mycol.">
        <title>101 Dothideomycetes genomes: a test case for predicting lifestyles and emergence of pathogens.</title>
        <authorList>
            <person name="Haridas S."/>
            <person name="Albert R."/>
            <person name="Binder M."/>
            <person name="Bloem J."/>
            <person name="Labutti K."/>
            <person name="Salamov A."/>
            <person name="Andreopoulos B."/>
            <person name="Baker S."/>
            <person name="Barry K."/>
            <person name="Bills G."/>
            <person name="Bluhm B."/>
            <person name="Cannon C."/>
            <person name="Castanera R."/>
            <person name="Culley D."/>
            <person name="Daum C."/>
            <person name="Ezra D."/>
            <person name="Gonzalez J."/>
            <person name="Henrissat B."/>
            <person name="Kuo A."/>
            <person name="Liang C."/>
            <person name="Lipzen A."/>
            <person name="Lutzoni F."/>
            <person name="Magnuson J."/>
            <person name="Mondo S."/>
            <person name="Nolan M."/>
            <person name="Ohm R."/>
            <person name="Pangilinan J."/>
            <person name="Park H.-J."/>
            <person name="Ramirez L."/>
            <person name="Alfaro M."/>
            <person name="Sun H."/>
            <person name="Tritt A."/>
            <person name="Yoshinaga Y."/>
            <person name="Zwiers L.-H."/>
            <person name="Turgeon B."/>
            <person name="Goodwin S."/>
            <person name="Spatafora J."/>
            <person name="Crous P."/>
            <person name="Grigoriev I."/>
        </authorList>
    </citation>
    <scope>NUCLEOTIDE SEQUENCE</scope>
    <source>
        <strain evidence="2">CBS 627.86</strain>
    </source>
</reference>
<evidence type="ECO:0000313" key="3">
    <source>
        <dbReference type="Proteomes" id="UP000799770"/>
    </source>
</evidence>
<name>A0A6A5ZKP3_9PLEO</name>